<dbReference type="InterPro" id="IPR041414">
    <property type="entry name" value="Raco-like_middle"/>
</dbReference>
<dbReference type="InterPro" id="IPR042259">
    <property type="entry name" value="Raco-like_middle_sf"/>
</dbReference>
<comment type="caution">
    <text evidence="2">The sequence shown here is derived from an EMBL/GenBank/DDBJ whole genome shotgun (WGS) entry which is preliminary data.</text>
</comment>
<proteinExistence type="predicted"/>
<dbReference type="Pfam" id="PF17651">
    <property type="entry name" value="Raco_middle"/>
    <property type="match status" value="1"/>
</dbReference>
<name>X1B083_9ZZZZ</name>
<evidence type="ECO:0000259" key="1">
    <source>
        <dbReference type="Pfam" id="PF17651"/>
    </source>
</evidence>
<evidence type="ECO:0000313" key="2">
    <source>
        <dbReference type="EMBL" id="GAG89054.1"/>
    </source>
</evidence>
<dbReference type="EMBL" id="BART01010479">
    <property type="protein sequence ID" value="GAG89054.1"/>
    <property type="molecule type" value="Genomic_DNA"/>
</dbReference>
<organism evidence="2">
    <name type="scientific">marine sediment metagenome</name>
    <dbReference type="NCBI Taxonomy" id="412755"/>
    <lineage>
        <taxon>unclassified sequences</taxon>
        <taxon>metagenomes</taxon>
        <taxon>ecological metagenomes</taxon>
    </lineage>
</organism>
<feature type="domain" description="RACo-like middle region" evidence="1">
    <location>
        <begin position="15"/>
        <end position="42"/>
    </location>
</feature>
<sequence length="42" mass="4384">MLLTIKLGYNEKAAGIALDIGTTTLAMYLVDLENGKIIGSAS</sequence>
<gene>
    <name evidence="2" type="ORF">S01H4_22759</name>
</gene>
<accession>X1B083</accession>
<protein>
    <recommendedName>
        <fullName evidence="1">RACo-like middle region domain-containing protein</fullName>
    </recommendedName>
</protein>
<reference evidence="2" key="1">
    <citation type="journal article" date="2014" name="Front. Microbiol.">
        <title>High frequency of phylogenetically diverse reductive dehalogenase-homologous genes in deep subseafloor sedimentary metagenomes.</title>
        <authorList>
            <person name="Kawai M."/>
            <person name="Futagami T."/>
            <person name="Toyoda A."/>
            <person name="Takaki Y."/>
            <person name="Nishi S."/>
            <person name="Hori S."/>
            <person name="Arai W."/>
            <person name="Tsubouchi T."/>
            <person name="Morono Y."/>
            <person name="Uchiyama I."/>
            <person name="Ito T."/>
            <person name="Fujiyama A."/>
            <person name="Inagaki F."/>
            <person name="Takami H."/>
        </authorList>
    </citation>
    <scope>NUCLEOTIDE SEQUENCE</scope>
    <source>
        <strain evidence="2">Expedition CK06-06</strain>
    </source>
</reference>
<dbReference type="Gene3D" id="3.30.420.480">
    <property type="entry name" value="Domain of unknown function (DUF4445)"/>
    <property type="match status" value="1"/>
</dbReference>
<feature type="non-terminal residue" evidence="2">
    <location>
        <position position="42"/>
    </location>
</feature>
<dbReference type="AlphaFoldDB" id="X1B083"/>